<feature type="region of interest" description="Disordered" evidence="29">
    <location>
        <begin position="1209"/>
        <end position="1228"/>
    </location>
</feature>
<dbReference type="NCBIfam" id="TIGR00422">
    <property type="entry name" value="valS"/>
    <property type="match status" value="1"/>
</dbReference>
<comment type="catalytic activity">
    <reaction evidence="27">
        <text>tRNA(Val) + L-valine + ATP = L-valyl-tRNA(Val) + AMP + diphosphate</text>
        <dbReference type="Rhea" id="RHEA:10704"/>
        <dbReference type="Rhea" id="RHEA-COMP:9672"/>
        <dbReference type="Rhea" id="RHEA-COMP:9708"/>
        <dbReference type="ChEBI" id="CHEBI:30616"/>
        <dbReference type="ChEBI" id="CHEBI:33019"/>
        <dbReference type="ChEBI" id="CHEBI:57762"/>
        <dbReference type="ChEBI" id="CHEBI:78442"/>
        <dbReference type="ChEBI" id="CHEBI:78537"/>
        <dbReference type="ChEBI" id="CHEBI:456215"/>
        <dbReference type="EC" id="6.1.1.9"/>
    </reaction>
</comment>
<dbReference type="NCBIfam" id="NF004349">
    <property type="entry name" value="PRK05729.1"/>
    <property type="match status" value="1"/>
</dbReference>
<comment type="pathway">
    <text evidence="4">Protein modification; protein glycosylation.</text>
</comment>
<keyword evidence="15 28" id="KW-0648">Protein biosynthesis</keyword>
<dbReference type="GO" id="GO:0002161">
    <property type="term" value="F:aminoacyl-tRNA deacylase activity"/>
    <property type="evidence" value="ECO:0007669"/>
    <property type="project" value="InterPro"/>
</dbReference>
<dbReference type="GO" id="GO:0046872">
    <property type="term" value="F:metal ion binding"/>
    <property type="evidence" value="ECO:0007669"/>
    <property type="project" value="UniProtKB-KW"/>
</dbReference>
<evidence type="ECO:0000313" key="33">
    <source>
        <dbReference type="EMBL" id="KAF5898102.1"/>
    </source>
</evidence>
<evidence type="ECO:0000256" key="15">
    <source>
        <dbReference type="ARBA" id="ARBA00022917"/>
    </source>
</evidence>
<dbReference type="Gene3D" id="3.90.740.10">
    <property type="entry name" value="Valyl/Leucyl/Isoleucyl-tRNA synthetase, editing domain"/>
    <property type="match status" value="1"/>
</dbReference>
<keyword evidence="11 30" id="KW-0812">Transmembrane</keyword>
<feature type="domain" description="Methionyl/Valyl/Leucyl/Isoleucyl-tRNA synthetase anticodon-binding" evidence="32">
    <location>
        <begin position="755"/>
        <end position="911"/>
    </location>
</feature>
<dbReference type="FunFam" id="3.90.740.10:FF:000005">
    <property type="entry name" value="Valine--tRNA ligase, mitochondrial"/>
    <property type="match status" value="1"/>
</dbReference>
<dbReference type="Proteomes" id="UP000727407">
    <property type="component" value="Unassembled WGS sequence"/>
</dbReference>
<evidence type="ECO:0000256" key="7">
    <source>
        <dbReference type="ARBA" id="ARBA00013169"/>
    </source>
</evidence>
<dbReference type="FunFam" id="1.10.730.10:FF:000019">
    <property type="entry name" value="Valine--tRNA ligase, mitochondrial"/>
    <property type="match status" value="1"/>
</dbReference>
<evidence type="ECO:0000256" key="9">
    <source>
        <dbReference type="ARBA" id="ARBA00022676"/>
    </source>
</evidence>
<dbReference type="OrthoDB" id="629407at2759"/>
<evidence type="ECO:0000313" key="34">
    <source>
        <dbReference type="Proteomes" id="UP000727407"/>
    </source>
</evidence>
<evidence type="ECO:0000259" key="32">
    <source>
        <dbReference type="Pfam" id="PF08264"/>
    </source>
</evidence>
<keyword evidence="12" id="KW-0479">Metal-binding</keyword>
<dbReference type="FunFam" id="3.40.50.620:FF:000120">
    <property type="entry name" value="Valine--tRNA ligase, mitochondrial"/>
    <property type="match status" value="1"/>
</dbReference>
<evidence type="ECO:0000256" key="3">
    <source>
        <dbReference type="ARBA" id="ARBA00004323"/>
    </source>
</evidence>
<comment type="function">
    <text evidence="26">Catalyzes the attachment of valine to tRNA(Val) in a two-step reaction: valine is first activated by ATP to form Val-AMP and then transferred to the acceptor end of tRNA(Val).</text>
</comment>
<evidence type="ECO:0000256" key="29">
    <source>
        <dbReference type="SAM" id="MobiDB-lite"/>
    </source>
</evidence>
<keyword evidence="10" id="KW-0808">Transferase</keyword>
<keyword evidence="17" id="KW-0735">Signal-anchor</keyword>
<feature type="region of interest" description="Disordered" evidence="29">
    <location>
        <begin position="1114"/>
        <end position="1135"/>
    </location>
</feature>
<evidence type="ECO:0000256" key="19">
    <source>
        <dbReference type="ARBA" id="ARBA00023034"/>
    </source>
</evidence>
<evidence type="ECO:0000256" key="8">
    <source>
        <dbReference type="ARBA" id="ARBA00022598"/>
    </source>
</evidence>
<dbReference type="UniPathway" id="UPA00378"/>
<evidence type="ECO:0000256" key="2">
    <source>
        <dbReference type="ARBA" id="ARBA00004173"/>
    </source>
</evidence>
<keyword evidence="14 28" id="KW-0067">ATP-binding</keyword>
<dbReference type="GO" id="GO:0006438">
    <property type="term" value="P:valyl-tRNA aminoacylation"/>
    <property type="evidence" value="ECO:0007669"/>
    <property type="project" value="InterPro"/>
</dbReference>
<evidence type="ECO:0000256" key="25">
    <source>
        <dbReference type="ARBA" id="ARBA00040837"/>
    </source>
</evidence>
<name>A0A8J4ULV7_CLAMG</name>
<evidence type="ECO:0000256" key="16">
    <source>
        <dbReference type="ARBA" id="ARBA00022946"/>
    </source>
</evidence>
<evidence type="ECO:0000256" key="30">
    <source>
        <dbReference type="SAM" id="Phobius"/>
    </source>
</evidence>
<keyword evidence="16" id="KW-0809">Transit peptide</keyword>
<sequence length="1352" mass="152737">MMSCGGQPVANVSDQGLMCGMHGDADCLLNLPPRHHHHQDVDNGGMKWSEKEKITYTAAFSPGEKKDTTLPLPQSYSPEYVESCWYQWWEQQGFFSPDKHGEMPRAVDKYFSLCIPPPNVTGTLHLGHALTVAIEDALVRWRRMRGYRVLWVPGCDHAGIATQAVVERRLLQEHGKRRQDYSREEFLQEVWRWKNEKGDEIYRQLKKLGASLDWSRTCFTMDTRFSDAVTEAFVRMCDSGLIYRSESLVNWSCALESAISDIEVDSKQLSGRTLLSIPGYQRKVEFGTMVTFAYPIEGQQGEVAVSTTRPETMLGDVAIAVHPDDPRYQDLHGKQCRHPFTDRLLPVITDTMVDMGLGTGAVKLTPAHDHADFRLSQRHSLPRITVIGGDGTMTPPCGPWLQGVKRFDARERVVSALMEKKLFRGKRDHPMSLPICSRSGDVIEPLLKKQWFVRCEEMARKAIQAVDDGELEIIPHFYTKTWKNWLANISDWCISRQLWWGHQIPAYTVTASSVHLPPTQKQERWVWGRSESEARVRAAARFGIDPDAVTLTRDPDVLDTWFSSGLFPFAMLGWPEQTDDLKQFYPNTILETGSDLIFFWVARMVMLGTELTGQLPFKQVLFHSLVRDKHGRKMSKSLGNVIDPLDVISGVSLERLQEKVTEGNLDARERAVALEAQRKDFPKGIPECGTDALRFALCSYKAQGEDISMSVSQVLSCRHFCNKMWQTVRFTLGALQDAGAPLVPLEETFPVSRIDRWICSRLYSTVIQCDKGFESYELHTVTSALHSFWLHSLCDVYLECIKPVLKQDVNKTEVQNEERQIATAVLYHCVSASLRLLSPFMPFLTEELWQRLQPFSPDPTTPSASVCLQSYPTASQLEHWNFPEEEADFPVVQDVVRVARSLRAQHHMTRERPDMWAVCTTDQAQTLHSFSHAICILGRIANLHLHCPQGGGGSLPFSPAPPPCEGTTSGVTDHSIQLHLDVQSCSKSNNQMLLLSQRREKLLCKLEQFLSRTREPNYTEKVPDHIRQETGNKAVPGPHVVLIFESRPTLRSLVGARRGEVTFSSLRSLLWCHWAMVRKKGSLILCGAVLFVAWNALLLLFLWGRPPIGRLGDGGGAEPGAGEEWQAGKGKRGGASGLADEVIRLADEMEKELETQKKLVEQIHSHRSSWEKSKNLSKKETEDARDKKDELPQLPNSVGNEIIVKNKQVSVVSKSPPDAKRESDSDAPVENHIVDVTASSPQTVIPILVIACDRVTVKRSLDKLIQYRPSVELYPIIVSQDCGHTDTARVIGSYGSQVTHISQPDLSTIPVRPDHRKFQGYYKIARHYRWALNQVFNVFRYSTVVIVEDDLE</sequence>
<dbReference type="InterPro" id="IPR009008">
    <property type="entry name" value="Val/Leu/Ile-tRNA-synth_edit"/>
</dbReference>
<evidence type="ECO:0000256" key="6">
    <source>
        <dbReference type="ARBA" id="ARBA00006492"/>
    </source>
</evidence>
<evidence type="ECO:0000256" key="4">
    <source>
        <dbReference type="ARBA" id="ARBA00004922"/>
    </source>
</evidence>
<protein>
    <recommendedName>
        <fullName evidence="25">Valine--tRNA ligase, mitochondrial</fullName>
        <ecNumber evidence="7">6.1.1.9</ecNumber>
    </recommendedName>
    <alternativeName>
        <fullName evidence="24">Valyl-tRNA synthetase</fullName>
    </alternativeName>
</protein>
<evidence type="ECO:0000256" key="20">
    <source>
        <dbReference type="ARBA" id="ARBA00023128"/>
    </source>
</evidence>
<keyword evidence="34" id="KW-1185">Reference proteome</keyword>
<dbReference type="CDD" id="cd00817">
    <property type="entry name" value="ValRS_core"/>
    <property type="match status" value="1"/>
</dbReference>
<evidence type="ECO:0000256" key="23">
    <source>
        <dbReference type="ARBA" id="ARBA00023211"/>
    </source>
</evidence>
<dbReference type="Gene3D" id="3.90.550.10">
    <property type="entry name" value="Spore Coat Polysaccharide Biosynthesis Protein SpsA, Chain A"/>
    <property type="match status" value="1"/>
</dbReference>
<dbReference type="CDD" id="cd07962">
    <property type="entry name" value="Anticodon_Ia_Val"/>
    <property type="match status" value="1"/>
</dbReference>
<evidence type="ECO:0000256" key="13">
    <source>
        <dbReference type="ARBA" id="ARBA00022741"/>
    </source>
</evidence>
<dbReference type="Gene3D" id="1.10.730.10">
    <property type="entry name" value="Isoleucyl-tRNA Synthetase, Domain 1"/>
    <property type="match status" value="1"/>
</dbReference>
<keyword evidence="13 28" id="KW-0547">Nucleotide-binding</keyword>
<dbReference type="Pfam" id="PF00133">
    <property type="entry name" value="tRNA-synt_1"/>
    <property type="match status" value="1"/>
</dbReference>
<dbReference type="InterPro" id="IPR002303">
    <property type="entry name" value="Valyl-tRNA_ligase"/>
</dbReference>
<dbReference type="GO" id="GO:0005829">
    <property type="term" value="C:cytosol"/>
    <property type="evidence" value="ECO:0007669"/>
    <property type="project" value="TreeGrafter"/>
</dbReference>
<dbReference type="Gene3D" id="3.40.50.620">
    <property type="entry name" value="HUPs"/>
    <property type="match status" value="2"/>
</dbReference>
<dbReference type="FunFam" id="3.40.50.620:FF:000020">
    <property type="entry name" value="Valine--tRNA ligase, mitochondrial"/>
    <property type="match status" value="1"/>
</dbReference>
<feature type="domain" description="Aminoacyl-tRNA synthetase class Ia" evidence="31">
    <location>
        <begin position="85"/>
        <end position="710"/>
    </location>
</feature>
<dbReference type="InterPro" id="IPR001412">
    <property type="entry name" value="aa-tRNA-synth_I_CS"/>
</dbReference>
<gene>
    <name evidence="33" type="primary">vars2</name>
    <name evidence="33" type="ORF">DAT39_012185</name>
</gene>
<evidence type="ECO:0000256" key="11">
    <source>
        <dbReference type="ARBA" id="ARBA00022692"/>
    </source>
</evidence>
<feature type="transmembrane region" description="Helical" evidence="30">
    <location>
        <begin position="1082"/>
        <end position="1103"/>
    </location>
</feature>
<dbReference type="Pfam" id="PF08264">
    <property type="entry name" value="Anticodon_1"/>
    <property type="match status" value="1"/>
</dbReference>
<dbReference type="Pfam" id="PF03071">
    <property type="entry name" value="GNT-I"/>
    <property type="match status" value="1"/>
</dbReference>
<dbReference type="PANTHER" id="PTHR11946:SF71">
    <property type="entry name" value="VALINE--TRNA LIGASE, MITOCHONDRIAL"/>
    <property type="match status" value="1"/>
</dbReference>
<evidence type="ECO:0000256" key="12">
    <source>
        <dbReference type="ARBA" id="ARBA00022723"/>
    </source>
</evidence>
<dbReference type="SUPFAM" id="SSF47323">
    <property type="entry name" value="Anticodon-binding domain of a subclass of class I aminoacyl-tRNA synthetases"/>
    <property type="match status" value="1"/>
</dbReference>
<keyword evidence="19" id="KW-0333">Golgi apparatus</keyword>
<dbReference type="GO" id="GO:0005524">
    <property type="term" value="F:ATP binding"/>
    <property type="evidence" value="ECO:0007669"/>
    <property type="project" value="UniProtKB-KW"/>
</dbReference>
<dbReference type="InterPro" id="IPR009080">
    <property type="entry name" value="tRNAsynth_Ia_anticodon-bd"/>
</dbReference>
<evidence type="ECO:0000256" key="27">
    <source>
        <dbReference type="ARBA" id="ARBA00047552"/>
    </source>
</evidence>
<keyword evidence="20" id="KW-0496">Mitochondrion</keyword>
<dbReference type="InterPro" id="IPR033705">
    <property type="entry name" value="Anticodon_Ia_Val"/>
</dbReference>
<dbReference type="InterPro" id="IPR004139">
    <property type="entry name" value="Glyco_trans_13"/>
</dbReference>
<keyword evidence="23" id="KW-0464">Manganese</keyword>
<evidence type="ECO:0000256" key="28">
    <source>
        <dbReference type="RuleBase" id="RU363035"/>
    </source>
</evidence>
<evidence type="ECO:0000256" key="26">
    <source>
        <dbReference type="ARBA" id="ARBA00043854"/>
    </source>
</evidence>
<keyword evidence="21 30" id="KW-0472">Membrane</keyword>
<feature type="region of interest" description="Disordered" evidence="29">
    <location>
        <begin position="1164"/>
        <end position="1199"/>
    </location>
</feature>
<dbReference type="PROSITE" id="PS00178">
    <property type="entry name" value="AA_TRNA_LIGASE_I"/>
    <property type="match status" value="1"/>
</dbReference>
<comment type="similarity">
    <text evidence="6">Belongs to the glycosyltransferase 13 family.</text>
</comment>
<evidence type="ECO:0000259" key="31">
    <source>
        <dbReference type="Pfam" id="PF00133"/>
    </source>
</evidence>
<dbReference type="EMBL" id="QNUK01000210">
    <property type="protein sequence ID" value="KAF5898102.1"/>
    <property type="molecule type" value="Genomic_DNA"/>
</dbReference>
<dbReference type="SUPFAM" id="SSF53448">
    <property type="entry name" value="Nucleotide-diphospho-sugar transferases"/>
    <property type="match status" value="1"/>
</dbReference>
<dbReference type="GO" id="GO:0000139">
    <property type="term" value="C:Golgi membrane"/>
    <property type="evidence" value="ECO:0007669"/>
    <property type="project" value="UniProtKB-SubCell"/>
</dbReference>
<evidence type="ECO:0000256" key="21">
    <source>
        <dbReference type="ARBA" id="ARBA00023136"/>
    </source>
</evidence>
<comment type="subcellular location">
    <subcellularLocation>
        <location evidence="3">Golgi apparatus membrane</location>
        <topology evidence="3">Single-pass type II membrane protein</topology>
    </subcellularLocation>
    <subcellularLocation>
        <location evidence="2">Mitochondrion</location>
    </subcellularLocation>
</comment>
<keyword evidence="9" id="KW-0328">Glycosyltransferase</keyword>
<feature type="compositionally biased region" description="Basic and acidic residues" evidence="29">
    <location>
        <begin position="1164"/>
        <end position="1191"/>
    </location>
</feature>
<feature type="non-terminal residue" evidence="33">
    <location>
        <position position="1"/>
    </location>
</feature>
<dbReference type="InterPro" id="IPR002300">
    <property type="entry name" value="aa-tRNA-synth_Ia"/>
</dbReference>
<reference evidence="33" key="1">
    <citation type="submission" date="2020-07" db="EMBL/GenBank/DDBJ databases">
        <title>Clarias magur genome sequencing, assembly and annotation.</title>
        <authorList>
            <person name="Kushwaha B."/>
            <person name="Kumar R."/>
            <person name="Das P."/>
            <person name="Joshi C.G."/>
            <person name="Kumar D."/>
            <person name="Nagpure N.S."/>
            <person name="Pandey M."/>
            <person name="Agarwal S."/>
            <person name="Srivastava S."/>
            <person name="Singh M."/>
            <person name="Sahoo L."/>
            <person name="Jayasankar P."/>
            <person name="Meher P.K."/>
            <person name="Koringa P.G."/>
            <person name="Iquebal M.A."/>
            <person name="Das S.P."/>
            <person name="Bit A."/>
            <person name="Patnaik S."/>
            <person name="Patel N."/>
            <person name="Shah T.M."/>
            <person name="Hinsu A."/>
            <person name="Jena J.K."/>
        </authorList>
    </citation>
    <scope>NUCLEOTIDE SEQUENCE</scope>
    <source>
        <strain evidence="33">CIFAMagur01</strain>
        <tissue evidence="33">Testis</tissue>
    </source>
</reference>
<evidence type="ECO:0000256" key="1">
    <source>
        <dbReference type="ARBA" id="ARBA00001936"/>
    </source>
</evidence>
<evidence type="ECO:0000256" key="18">
    <source>
        <dbReference type="ARBA" id="ARBA00022989"/>
    </source>
</evidence>
<dbReference type="PANTHER" id="PTHR11946">
    <property type="entry name" value="VALYL-TRNA SYNTHETASES"/>
    <property type="match status" value="1"/>
</dbReference>
<dbReference type="HAMAP" id="MF_02004">
    <property type="entry name" value="Val_tRNA_synth_type1"/>
    <property type="match status" value="1"/>
</dbReference>
<organism evidence="33 34">
    <name type="scientific">Clarias magur</name>
    <name type="common">Asian catfish</name>
    <name type="synonym">Macropteronotus magur</name>
    <dbReference type="NCBI Taxonomy" id="1594786"/>
    <lineage>
        <taxon>Eukaryota</taxon>
        <taxon>Metazoa</taxon>
        <taxon>Chordata</taxon>
        <taxon>Craniata</taxon>
        <taxon>Vertebrata</taxon>
        <taxon>Euteleostomi</taxon>
        <taxon>Actinopterygii</taxon>
        <taxon>Neopterygii</taxon>
        <taxon>Teleostei</taxon>
        <taxon>Ostariophysi</taxon>
        <taxon>Siluriformes</taxon>
        <taxon>Clariidae</taxon>
        <taxon>Clarias</taxon>
    </lineage>
</organism>
<comment type="cofactor">
    <cofactor evidence="1">
        <name>Mn(2+)</name>
        <dbReference type="ChEBI" id="CHEBI:29035"/>
    </cofactor>
</comment>
<proteinExistence type="inferred from homology"/>
<evidence type="ECO:0000256" key="22">
    <source>
        <dbReference type="ARBA" id="ARBA00023146"/>
    </source>
</evidence>
<keyword evidence="22 28" id="KW-0030">Aminoacyl-tRNA synthetase</keyword>
<keyword evidence="18 30" id="KW-1133">Transmembrane helix</keyword>
<evidence type="ECO:0000256" key="5">
    <source>
        <dbReference type="ARBA" id="ARBA00005594"/>
    </source>
</evidence>
<evidence type="ECO:0000256" key="10">
    <source>
        <dbReference type="ARBA" id="ARBA00022679"/>
    </source>
</evidence>
<dbReference type="InterPro" id="IPR014729">
    <property type="entry name" value="Rossmann-like_a/b/a_fold"/>
</dbReference>
<evidence type="ECO:0000256" key="17">
    <source>
        <dbReference type="ARBA" id="ARBA00022968"/>
    </source>
</evidence>
<evidence type="ECO:0000256" key="24">
    <source>
        <dbReference type="ARBA" id="ARBA00029936"/>
    </source>
</evidence>
<dbReference type="PRINTS" id="PR00986">
    <property type="entry name" value="TRNASYNTHVAL"/>
</dbReference>
<comment type="caution">
    <text evidence="33">The sequence shown here is derived from an EMBL/GenBank/DDBJ whole genome shotgun (WGS) entry which is preliminary data.</text>
</comment>
<keyword evidence="8 28" id="KW-0436">Ligase</keyword>
<dbReference type="GO" id="GO:0005739">
    <property type="term" value="C:mitochondrion"/>
    <property type="evidence" value="ECO:0007669"/>
    <property type="project" value="UniProtKB-SubCell"/>
</dbReference>
<evidence type="ECO:0000256" key="14">
    <source>
        <dbReference type="ARBA" id="ARBA00022840"/>
    </source>
</evidence>
<comment type="similarity">
    <text evidence="5 28">Belongs to the class-I aminoacyl-tRNA synthetase family.</text>
</comment>
<dbReference type="SUPFAM" id="SSF52374">
    <property type="entry name" value="Nucleotidylyl transferase"/>
    <property type="match status" value="1"/>
</dbReference>
<accession>A0A8J4ULV7</accession>
<dbReference type="InterPro" id="IPR013155">
    <property type="entry name" value="M/V/L/I-tRNA-synth_anticd-bd"/>
</dbReference>
<dbReference type="GO" id="GO:0008375">
    <property type="term" value="F:acetylglucosaminyltransferase activity"/>
    <property type="evidence" value="ECO:0007669"/>
    <property type="project" value="InterPro"/>
</dbReference>
<dbReference type="EC" id="6.1.1.9" evidence="7"/>
<dbReference type="InterPro" id="IPR029044">
    <property type="entry name" value="Nucleotide-diphossugar_trans"/>
</dbReference>
<dbReference type="GO" id="GO:0004832">
    <property type="term" value="F:valine-tRNA ligase activity"/>
    <property type="evidence" value="ECO:0007669"/>
    <property type="project" value="UniProtKB-EC"/>
</dbReference>
<dbReference type="SUPFAM" id="SSF50677">
    <property type="entry name" value="ValRS/IleRS/LeuRS editing domain"/>
    <property type="match status" value="1"/>
</dbReference>